<sequence>MIDNADDEKVNKIIRDLLRKKMQPNQVPKQLMTKVNTALDAEKTIAINKGSIAKVKQIHKIKSDLIRAEQIRSVVSCHSSLPLLHRRSSLLPQYSNEELEETLQDMVDGQPLDHSKTDMVQDLIALTKEKINFLIEEQEYTVAQTYEDVLRKLFVISNEAAIEKKHTNKKDNYEKMLQEAKESLEMAKIDFEQALNDFTESAEETIQDAKEKHQQELNDFDEETLKGPPPQYFKMSKQYLTLREQQKALVKSKKYEEAASLKEEADRLEKQEKQELTEKYYTERLITRNNLYNVYLSNLECLDEQLSRKKNKIMVEGKADIQSRQRNVDNLQKQFSYTKRLLKNDKLNSIRSSLKTRKSCAKASQRSRTNSSMASTMPSQRSDQPLYVSTQTQTNKRFNFATLKPLDPMET</sequence>
<evidence type="ECO:0000313" key="3">
    <source>
        <dbReference type="EMBL" id="KAK8885780.1"/>
    </source>
</evidence>
<comment type="caution">
    <text evidence="3">The sequence shown here is derived from an EMBL/GenBank/DDBJ whole genome shotgun (WGS) entry which is preliminary data.</text>
</comment>
<accession>A0ABR2K3S0</accession>
<dbReference type="Proteomes" id="UP001470230">
    <property type="component" value="Unassembled WGS sequence"/>
</dbReference>
<feature type="coiled-coil region" evidence="1">
    <location>
        <begin position="251"/>
        <end position="278"/>
    </location>
</feature>
<evidence type="ECO:0000256" key="2">
    <source>
        <dbReference type="SAM" id="MobiDB-lite"/>
    </source>
</evidence>
<feature type="region of interest" description="Disordered" evidence="2">
    <location>
        <begin position="353"/>
        <end position="391"/>
    </location>
</feature>
<dbReference type="PANTHER" id="PTHR47026:SF2">
    <property type="entry name" value="FLAGELLAR ASSOCIATED PROTEIN"/>
    <property type="match status" value="1"/>
</dbReference>
<feature type="compositionally biased region" description="Polar residues" evidence="2">
    <location>
        <begin position="362"/>
        <end position="391"/>
    </location>
</feature>
<dbReference type="EMBL" id="JAPFFF010000007">
    <property type="protein sequence ID" value="KAK8885780.1"/>
    <property type="molecule type" value="Genomic_DNA"/>
</dbReference>
<name>A0ABR2K3S0_9EUKA</name>
<dbReference type="PANTHER" id="PTHR47026">
    <property type="entry name" value="PIGMENTOSA GTPASE REGULATOR-LIKE PROTEIN, PUTATIVE-RELATED"/>
    <property type="match status" value="1"/>
</dbReference>
<proteinExistence type="predicted"/>
<evidence type="ECO:0000256" key="1">
    <source>
        <dbReference type="SAM" id="Coils"/>
    </source>
</evidence>
<protein>
    <submittedName>
        <fullName evidence="3">Uncharacterized protein</fullName>
    </submittedName>
</protein>
<gene>
    <name evidence="3" type="ORF">M9Y10_041234</name>
</gene>
<keyword evidence="1" id="KW-0175">Coiled coil</keyword>
<evidence type="ECO:0000313" key="4">
    <source>
        <dbReference type="Proteomes" id="UP001470230"/>
    </source>
</evidence>
<organism evidence="3 4">
    <name type="scientific">Tritrichomonas musculus</name>
    <dbReference type="NCBI Taxonomy" id="1915356"/>
    <lineage>
        <taxon>Eukaryota</taxon>
        <taxon>Metamonada</taxon>
        <taxon>Parabasalia</taxon>
        <taxon>Tritrichomonadida</taxon>
        <taxon>Tritrichomonadidae</taxon>
        <taxon>Tritrichomonas</taxon>
    </lineage>
</organism>
<keyword evidence="4" id="KW-1185">Reference proteome</keyword>
<reference evidence="3 4" key="1">
    <citation type="submission" date="2024-04" db="EMBL/GenBank/DDBJ databases">
        <title>Tritrichomonas musculus Genome.</title>
        <authorList>
            <person name="Alves-Ferreira E."/>
            <person name="Grigg M."/>
            <person name="Lorenzi H."/>
            <person name="Galac M."/>
        </authorList>
    </citation>
    <scope>NUCLEOTIDE SEQUENCE [LARGE SCALE GENOMIC DNA]</scope>
    <source>
        <strain evidence="3 4">EAF2021</strain>
    </source>
</reference>
<feature type="coiled-coil region" evidence="1">
    <location>
        <begin position="163"/>
        <end position="223"/>
    </location>
</feature>